<evidence type="ECO:0000313" key="3">
    <source>
        <dbReference type="Proteomes" id="UP000182740"/>
    </source>
</evidence>
<gene>
    <name evidence="2" type="ORF">SAMN04489730_6415</name>
</gene>
<dbReference type="InterPro" id="IPR044992">
    <property type="entry name" value="ChyE-like"/>
</dbReference>
<name>A0A1K1SQF9_9PSEU</name>
<dbReference type="Proteomes" id="UP000182740">
    <property type="component" value="Unassembled WGS sequence"/>
</dbReference>
<dbReference type="PROSITE" id="PS51273">
    <property type="entry name" value="GATASE_TYPE_1"/>
    <property type="match status" value="1"/>
</dbReference>
<dbReference type="InterPro" id="IPR029062">
    <property type="entry name" value="Class_I_gatase-like"/>
</dbReference>
<protein>
    <submittedName>
        <fullName evidence="2">GMP synthase (Glutamine-hydrolysing)</fullName>
    </submittedName>
</protein>
<dbReference type="AlphaFoldDB" id="A0A1K1SQF9"/>
<dbReference type="EMBL" id="FPJG01000006">
    <property type="protein sequence ID" value="SFW86553.1"/>
    <property type="molecule type" value="Genomic_DNA"/>
</dbReference>
<accession>A0A1K1SQF9</accession>
<sequence length="204" mass="21910">MPESHDTHHRKGKVVTAPRVLIINNGSLSIGPLRRKFERLGLETDVVPVADAPVGLLGRHQALVLSGTKVPAHEGDYRHVVDLVLGSAVPTLGVCGGMHILALAHGAKLARGRQRVGTYPVDLDTGAGFLAGVKRNLSLFQRHTLYVDRAPDGFSVIGRAEDCPVEVILSDDGRILGTQAHLEFREDGFALIRAFSRLLPVSVA</sequence>
<keyword evidence="3" id="KW-1185">Reference proteome</keyword>
<evidence type="ECO:0000259" key="1">
    <source>
        <dbReference type="Pfam" id="PF00117"/>
    </source>
</evidence>
<reference evidence="3" key="1">
    <citation type="submission" date="2016-11" db="EMBL/GenBank/DDBJ databases">
        <authorList>
            <person name="Varghese N."/>
            <person name="Submissions S."/>
        </authorList>
    </citation>
    <scope>NUCLEOTIDE SEQUENCE [LARGE SCALE GENOMIC DNA]</scope>
    <source>
        <strain evidence="3">DSM 44671</strain>
    </source>
</reference>
<evidence type="ECO:0000313" key="2">
    <source>
        <dbReference type="EMBL" id="SFW86553.1"/>
    </source>
</evidence>
<dbReference type="Pfam" id="PF00117">
    <property type="entry name" value="GATase"/>
    <property type="match status" value="1"/>
</dbReference>
<dbReference type="Gene3D" id="3.40.50.880">
    <property type="match status" value="1"/>
</dbReference>
<dbReference type="PANTHER" id="PTHR42695:SF5">
    <property type="entry name" value="GLUTAMINE AMIDOTRANSFERASE YLR126C-RELATED"/>
    <property type="match status" value="1"/>
</dbReference>
<dbReference type="STRING" id="546364.SAMN04489730_6415"/>
<dbReference type="GO" id="GO:0005829">
    <property type="term" value="C:cytosol"/>
    <property type="evidence" value="ECO:0007669"/>
    <property type="project" value="TreeGrafter"/>
</dbReference>
<feature type="domain" description="Glutamine amidotransferase" evidence="1">
    <location>
        <begin position="22"/>
        <end position="185"/>
    </location>
</feature>
<organism evidence="2 3">
    <name type="scientific">Amycolatopsis australiensis</name>
    <dbReference type="NCBI Taxonomy" id="546364"/>
    <lineage>
        <taxon>Bacteria</taxon>
        <taxon>Bacillati</taxon>
        <taxon>Actinomycetota</taxon>
        <taxon>Actinomycetes</taxon>
        <taxon>Pseudonocardiales</taxon>
        <taxon>Pseudonocardiaceae</taxon>
        <taxon>Amycolatopsis</taxon>
    </lineage>
</organism>
<proteinExistence type="predicted"/>
<dbReference type="PANTHER" id="PTHR42695">
    <property type="entry name" value="GLUTAMINE AMIDOTRANSFERASE YLR126C-RELATED"/>
    <property type="match status" value="1"/>
</dbReference>
<dbReference type="InterPro" id="IPR017926">
    <property type="entry name" value="GATASE"/>
</dbReference>
<dbReference type="SUPFAM" id="SSF52317">
    <property type="entry name" value="Class I glutamine amidotransferase-like"/>
    <property type="match status" value="1"/>
</dbReference>